<gene>
    <name evidence="2" type="ORF">ANACOL_04167</name>
</gene>
<dbReference type="Proteomes" id="UP000003803">
    <property type="component" value="Unassembled WGS sequence"/>
</dbReference>
<reference evidence="2" key="2">
    <citation type="submission" date="2013-09" db="EMBL/GenBank/DDBJ databases">
        <title>Draft genome sequence of Anaerotruncus colihominis(DSM 17241).</title>
        <authorList>
            <person name="Sudarsanam P."/>
            <person name="Ley R."/>
            <person name="Guruge J."/>
            <person name="Turnbaugh P.J."/>
            <person name="Mahowald M."/>
            <person name="Liep D."/>
            <person name="Gordon J."/>
        </authorList>
    </citation>
    <scope>NUCLEOTIDE SEQUENCE</scope>
    <source>
        <strain evidence="2">DSM 17241</strain>
    </source>
</reference>
<feature type="region of interest" description="Disordered" evidence="1">
    <location>
        <begin position="315"/>
        <end position="337"/>
    </location>
</feature>
<comment type="caution">
    <text evidence="2">The sequence shown here is derived from an EMBL/GenBank/DDBJ whole genome shotgun (WGS) entry which is preliminary data.</text>
</comment>
<protein>
    <submittedName>
        <fullName evidence="2">Dnd system-associated protein 3</fullName>
    </submittedName>
</protein>
<dbReference type="eggNOG" id="COG0515">
    <property type="taxonomic scope" value="Bacteria"/>
</dbReference>
<dbReference type="InterPro" id="IPR025639">
    <property type="entry name" value="DruA"/>
</dbReference>
<dbReference type="RefSeq" id="WP_006877016.1">
    <property type="nucleotide sequence ID" value="NZ_DS544190.1"/>
</dbReference>
<evidence type="ECO:0000256" key="1">
    <source>
        <dbReference type="SAM" id="MobiDB-lite"/>
    </source>
</evidence>
<organism evidence="2 3">
    <name type="scientific">Anaerotruncus colihominis DSM 17241</name>
    <dbReference type="NCBI Taxonomy" id="445972"/>
    <lineage>
        <taxon>Bacteria</taxon>
        <taxon>Bacillati</taxon>
        <taxon>Bacillota</taxon>
        <taxon>Clostridia</taxon>
        <taxon>Eubacteriales</taxon>
        <taxon>Oscillospiraceae</taxon>
        <taxon>Anaerotruncus</taxon>
    </lineage>
</organism>
<sequence>MLNREIPFRPRLEGDFRIRFYNAVSRITENTTLADIENIADEEIKWVTSECTFNLNQRKKYRAVWFLFRDLIHASWKAFYRDGVLYMNLPTLNENSTHDGSAPEVKQLLRSWMSESRHERLLTFTDFIKHMEARNSAGYDISELIADGPELANRLEQAHAGRISVKQAIQPYLQLVTENERDQFTGLKISEIWRYFRLTWSTPSETTPGRTMQYLIRDAAHPMHAVMGIASLENCAVQITCRDDYIGWNQHAFIENILTLSGDDARLEFQRLLGYIEDGISGIDYSELCTEMTVRNPTDEDIRMLLDFAADAEQQRQDSLRNSSENGYNDDERSELGSISTKTEQALYNRKRAEQLARLLIAKKTLTDVVNDPGYDENWINFCKSETGSSVIRNALVAQKAKHIGSSLMELNVCGAIPPYNEILGGKLVALLATSPQVVHDYKTRYENKASEIASRLKGQPVCRPAELVYVGTTSLYYVGSSQYNRLKIPGEVFGSDFDVVWKRLGMTIGFGTMHISKATTLSLTEATSDGFNRINHVFGEGASPKMRLLTMAIRELLEATNEDSKDFSKHAMSRIVYGACLATNTSDYLLGKDDRPHYYTDMEQYETGTQKIIDYWSERWLSSRLNYEPIYERIRAFDKNAFMVGNQIDGEKEWSFPQLEVAQMPANDEAKAGLQFVRDFYRGSSGYADHIAPERLSLIHLKTRLDSAIIDAAKDGKDIVLTGNPGDGKTHIIRIMKPALEKLGKPIEIVLDASTLSNREIFDGWVNAHDNGKAFVIAINAAVLYSVNKEYGSAFAPIAEAYRAMTSSIVFHSEESNPDSVVVFDLSKREVLTQEVLAQAITKLTSKEHYKECDGCPLHADCVVTRNRALLNGALFQKRLSIVLERVVLQGYHATLREMQSLIAFLIFGNRTCKQLNQTAGNDEYDIANLVYAGKGGLFDAIRRSIDPVKISHPLWDEKIILNDLEADSWVESYKIPAETIAYDNDELFKLRKRQFYFFNTHGEELLKILDDDVSKFQAFLQQNDKKIVKELIRKINAFFGSAKPSNSEMKIWSGHRFDNEPRKVLISIGTQKASSFSIGRPMLQKNMQAGIEMIPNYVRFEKKDAANIFLKIDFDMYLLLSEAERGVPVLFLESDLVKKVWRFIEQLQSFNGIEEDIVSINLLDIQNKKRIDVMIDREDKKYLSVNSSRTEEA</sequence>
<dbReference type="Pfam" id="PF14236">
    <property type="entry name" value="DruA"/>
    <property type="match status" value="2"/>
</dbReference>
<keyword evidence="3" id="KW-1185">Reference proteome</keyword>
<reference evidence="2" key="1">
    <citation type="submission" date="2007-11" db="EMBL/GenBank/DDBJ databases">
        <authorList>
            <person name="Fulton L."/>
            <person name="Clifton S."/>
            <person name="Fulton B."/>
            <person name="Xu J."/>
            <person name="Minx P."/>
            <person name="Pepin K.H."/>
            <person name="Johnson M."/>
            <person name="Thiruvilangam P."/>
            <person name="Bhonagiri V."/>
            <person name="Nash W.E."/>
            <person name="Mardis E.R."/>
            <person name="Wilson R.K."/>
        </authorList>
    </citation>
    <scope>NUCLEOTIDE SEQUENCE [LARGE SCALE GENOMIC DNA]</scope>
    <source>
        <strain evidence="2">DSM 17241</strain>
    </source>
</reference>
<dbReference type="EMBL" id="ABGD02000030">
    <property type="protein sequence ID" value="EDS09393.1"/>
    <property type="molecule type" value="Genomic_DNA"/>
</dbReference>
<evidence type="ECO:0000313" key="2">
    <source>
        <dbReference type="EMBL" id="EDS09393.1"/>
    </source>
</evidence>
<name>B0PGL4_9FIRM</name>
<accession>B0PGL4</accession>
<dbReference type="HOGENOM" id="CLU_271339_0_0_9"/>
<evidence type="ECO:0000313" key="3">
    <source>
        <dbReference type="Proteomes" id="UP000003803"/>
    </source>
</evidence>
<proteinExistence type="predicted"/>
<dbReference type="AlphaFoldDB" id="B0PGL4"/>